<feature type="transmembrane region" description="Helical" evidence="7">
    <location>
        <begin position="245"/>
        <end position="275"/>
    </location>
</feature>
<evidence type="ECO:0000313" key="9">
    <source>
        <dbReference type="EMBL" id="EHH09991.1"/>
    </source>
</evidence>
<dbReference type="InterPro" id="IPR035906">
    <property type="entry name" value="MetI-like_sf"/>
</dbReference>
<dbReference type="SUPFAM" id="SSF161098">
    <property type="entry name" value="MetI-like"/>
    <property type="match status" value="1"/>
</dbReference>
<dbReference type="InterPro" id="IPR045621">
    <property type="entry name" value="BPD_transp_1_N"/>
</dbReference>
<evidence type="ECO:0000256" key="6">
    <source>
        <dbReference type="ARBA" id="ARBA00023136"/>
    </source>
</evidence>
<feature type="transmembrane region" description="Helical" evidence="7">
    <location>
        <begin position="143"/>
        <end position="168"/>
    </location>
</feature>
<gene>
    <name evidence="9" type="ORF">MEA186_21214</name>
</gene>
<evidence type="ECO:0000259" key="8">
    <source>
        <dbReference type="PROSITE" id="PS50928"/>
    </source>
</evidence>
<feature type="domain" description="ABC transmembrane type-1" evidence="8">
    <location>
        <begin position="108"/>
        <end position="318"/>
    </location>
</feature>
<dbReference type="GO" id="GO:0005886">
    <property type="term" value="C:plasma membrane"/>
    <property type="evidence" value="ECO:0007669"/>
    <property type="project" value="UniProtKB-SubCell"/>
</dbReference>
<dbReference type="Proteomes" id="UP000002949">
    <property type="component" value="Unassembled WGS sequence"/>
</dbReference>
<reference evidence="9 10" key="1">
    <citation type="journal article" date="2012" name="J. Bacteriol.">
        <title>Draft Genome Sequence of Plant Growth-Promoting Rhizobium Mesorhizobium amorphae, Isolated from Zinc-Lead Mine Tailings.</title>
        <authorList>
            <person name="Hao X."/>
            <person name="Lin Y."/>
            <person name="Johnstone L."/>
            <person name="Baltrus D.A."/>
            <person name="Miller S.J."/>
            <person name="Wei G."/>
            <person name="Rensing C."/>
        </authorList>
    </citation>
    <scope>NUCLEOTIDE SEQUENCE [LARGE SCALE GENOMIC DNA]</scope>
    <source>
        <strain evidence="9 10">CCNWGS0123</strain>
    </source>
</reference>
<sequence>MYPTDSKTETTGMLRYLLGRFWQSLVLLLLVSVIGFAVLNLAPGGPLSQFTLTPGMTQADLDRIASQMGLDRPLPVQYIDWLAHLLRGDWGRSYRDGRPVLDIIWEHLVATLLLMGVSTAIAILVGSWIGVLGALRRYSIFDYAATVGAMVALSIPTFWFGLIAIYIFSLRLRWLPAGNMYTIGDGSLGDYAIHLIMPSVVLALVNIAVWSRYMRTATLDVISQDFVRTARAKGLSSRRVLLRHILGNALLPMITLLGLQLPTILGGALVTETVFTWPGMGRLFLDSLGYSDYPVVMGLLMMSAVLVLVGNLAADLTVAFVDPRIRLS</sequence>
<dbReference type="STRING" id="1082933.A6B35_09990"/>
<dbReference type="PANTHER" id="PTHR30465:SF0">
    <property type="entry name" value="OLIGOPEPTIDE TRANSPORT SYSTEM PERMEASE PROTEIN APPB"/>
    <property type="match status" value="1"/>
</dbReference>
<feature type="transmembrane region" description="Helical" evidence="7">
    <location>
        <begin position="108"/>
        <end position="131"/>
    </location>
</feature>
<evidence type="ECO:0000256" key="1">
    <source>
        <dbReference type="ARBA" id="ARBA00004651"/>
    </source>
</evidence>
<keyword evidence="3" id="KW-1003">Cell membrane</keyword>
<dbReference type="PATRIC" id="fig|1082933.3.peg.4137"/>
<keyword evidence="4 7" id="KW-0812">Transmembrane</keyword>
<evidence type="ECO:0000256" key="5">
    <source>
        <dbReference type="ARBA" id="ARBA00022989"/>
    </source>
</evidence>
<dbReference type="Pfam" id="PF00528">
    <property type="entry name" value="BPD_transp_1"/>
    <property type="match status" value="1"/>
</dbReference>
<name>G6YE50_9HYPH</name>
<dbReference type="CDD" id="cd06261">
    <property type="entry name" value="TM_PBP2"/>
    <property type="match status" value="1"/>
</dbReference>
<evidence type="ECO:0000313" key="10">
    <source>
        <dbReference type="Proteomes" id="UP000002949"/>
    </source>
</evidence>
<dbReference type="Gene3D" id="1.10.3720.10">
    <property type="entry name" value="MetI-like"/>
    <property type="match status" value="1"/>
</dbReference>
<dbReference type="EMBL" id="AGSN01000140">
    <property type="protein sequence ID" value="EHH09991.1"/>
    <property type="molecule type" value="Genomic_DNA"/>
</dbReference>
<keyword evidence="6 7" id="KW-0472">Membrane</keyword>
<dbReference type="InterPro" id="IPR000515">
    <property type="entry name" value="MetI-like"/>
</dbReference>
<keyword evidence="2 7" id="KW-0813">Transport</keyword>
<accession>G6YE50</accession>
<dbReference type="PANTHER" id="PTHR30465">
    <property type="entry name" value="INNER MEMBRANE ABC TRANSPORTER"/>
    <property type="match status" value="1"/>
</dbReference>
<evidence type="ECO:0000256" key="3">
    <source>
        <dbReference type="ARBA" id="ARBA00022475"/>
    </source>
</evidence>
<evidence type="ECO:0000256" key="2">
    <source>
        <dbReference type="ARBA" id="ARBA00022448"/>
    </source>
</evidence>
<evidence type="ECO:0000256" key="4">
    <source>
        <dbReference type="ARBA" id="ARBA00022692"/>
    </source>
</evidence>
<dbReference type="Pfam" id="PF19300">
    <property type="entry name" value="BPD_transp_1_N"/>
    <property type="match status" value="1"/>
</dbReference>
<feature type="transmembrane region" description="Helical" evidence="7">
    <location>
        <begin position="188"/>
        <end position="209"/>
    </location>
</feature>
<dbReference type="PROSITE" id="PS50928">
    <property type="entry name" value="ABC_TM1"/>
    <property type="match status" value="1"/>
</dbReference>
<comment type="subcellular location">
    <subcellularLocation>
        <location evidence="1 7">Cell membrane</location>
        <topology evidence="1 7">Multi-pass membrane protein</topology>
    </subcellularLocation>
</comment>
<proteinExistence type="inferred from homology"/>
<dbReference type="AlphaFoldDB" id="G6YE50"/>
<dbReference type="eggNOG" id="COG0601">
    <property type="taxonomic scope" value="Bacteria"/>
</dbReference>
<protein>
    <submittedName>
        <fullName evidence="9">Oligopeptide ABC transporter</fullName>
    </submittedName>
</protein>
<dbReference type="GO" id="GO:0055085">
    <property type="term" value="P:transmembrane transport"/>
    <property type="evidence" value="ECO:0007669"/>
    <property type="project" value="InterPro"/>
</dbReference>
<feature type="transmembrane region" description="Helical" evidence="7">
    <location>
        <begin position="295"/>
        <end position="321"/>
    </location>
</feature>
<keyword evidence="5 7" id="KW-1133">Transmembrane helix</keyword>
<keyword evidence="10" id="KW-1185">Reference proteome</keyword>
<comment type="similarity">
    <text evidence="7">Belongs to the binding-protein-dependent transport system permease family.</text>
</comment>
<feature type="transmembrane region" description="Helical" evidence="7">
    <location>
        <begin position="21"/>
        <end position="42"/>
    </location>
</feature>
<evidence type="ECO:0000256" key="7">
    <source>
        <dbReference type="RuleBase" id="RU363032"/>
    </source>
</evidence>
<organism evidence="9 10">
    <name type="scientific">Mesorhizobium amorphae CCNWGS0123</name>
    <dbReference type="NCBI Taxonomy" id="1082933"/>
    <lineage>
        <taxon>Bacteria</taxon>
        <taxon>Pseudomonadati</taxon>
        <taxon>Pseudomonadota</taxon>
        <taxon>Alphaproteobacteria</taxon>
        <taxon>Hyphomicrobiales</taxon>
        <taxon>Phyllobacteriaceae</taxon>
        <taxon>Mesorhizobium</taxon>
    </lineage>
</organism>